<gene>
    <name evidence="2" type="ORF">APLA_LOCUS16162</name>
</gene>
<comment type="caution">
    <text evidence="2">The sequence shown here is derived from an EMBL/GenBank/DDBJ whole genome shotgun (WGS) entry which is preliminary data.</text>
</comment>
<protein>
    <recommendedName>
        <fullName evidence="4">Short neuropeptide F</fullName>
    </recommendedName>
</protein>
<evidence type="ECO:0000256" key="1">
    <source>
        <dbReference type="SAM" id="MobiDB-lite"/>
    </source>
</evidence>
<reference evidence="2 3" key="1">
    <citation type="submission" date="2020-04" db="EMBL/GenBank/DDBJ databases">
        <authorList>
            <person name="Wallbank WR R."/>
            <person name="Pardo Diaz C."/>
            <person name="Kozak K."/>
            <person name="Martin S."/>
            <person name="Jiggins C."/>
            <person name="Moest M."/>
            <person name="Warren A I."/>
            <person name="Byers J.R.P. K."/>
            <person name="Montejo-Kovacevich G."/>
            <person name="Yen C E."/>
        </authorList>
    </citation>
    <scope>NUCLEOTIDE SEQUENCE [LARGE SCALE GENOMIC DNA]</scope>
</reference>
<keyword evidence="3" id="KW-1185">Reference proteome</keyword>
<accession>A0A8S1BD33</accession>
<sequence>MWKTALENNAYLTQFSTAPAQVNRASGLRALRSVLVTSACASTCFRCNFLQQLLNDASYVLESCRSTPKDHADKNHSTCGNPDPVSSPRSPIASNSYKNMSPSGVFALALCGFAAICSLSVTNAQALASPYDASSAMSDSRSGWDALGGLYALLAQHDALGGHALARKSVRSPSRRLRFGRRSDPDMPPQAPLDEMDELLSLRDVRTPVRLRFGRRSDERAVPHIFPQEEQDRAVRAPSMRLRFGRRSDNNMFLLPYESTLPKEVKANGSVEDDRQQE</sequence>
<feature type="region of interest" description="Disordered" evidence="1">
    <location>
        <begin position="68"/>
        <end position="94"/>
    </location>
</feature>
<name>A0A8S1BD33_ARCPL</name>
<proteinExistence type="predicted"/>
<dbReference type="EMBL" id="CADEBC010000592">
    <property type="protein sequence ID" value="CAB3257778.1"/>
    <property type="molecule type" value="Genomic_DNA"/>
</dbReference>
<organism evidence="2 3">
    <name type="scientific">Arctia plantaginis</name>
    <name type="common">Wood tiger moth</name>
    <name type="synonym">Phalaena plantaginis</name>
    <dbReference type="NCBI Taxonomy" id="874455"/>
    <lineage>
        <taxon>Eukaryota</taxon>
        <taxon>Metazoa</taxon>
        <taxon>Ecdysozoa</taxon>
        <taxon>Arthropoda</taxon>
        <taxon>Hexapoda</taxon>
        <taxon>Insecta</taxon>
        <taxon>Pterygota</taxon>
        <taxon>Neoptera</taxon>
        <taxon>Endopterygota</taxon>
        <taxon>Lepidoptera</taxon>
        <taxon>Glossata</taxon>
        <taxon>Ditrysia</taxon>
        <taxon>Noctuoidea</taxon>
        <taxon>Erebidae</taxon>
        <taxon>Arctiinae</taxon>
        <taxon>Arctia</taxon>
    </lineage>
</organism>
<dbReference type="OrthoDB" id="7415656at2759"/>
<dbReference type="AlphaFoldDB" id="A0A8S1BD33"/>
<evidence type="ECO:0000313" key="3">
    <source>
        <dbReference type="Proteomes" id="UP000494106"/>
    </source>
</evidence>
<dbReference type="Proteomes" id="UP000494106">
    <property type="component" value="Unassembled WGS sequence"/>
</dbReference>
<evidence type="ECO:0008006" key="4">
    <source>
        <dbReference type="Google" id="ProtNLM"/>
    </source>
</evidence>
<evidence type="ECO:0000313" key="2">
    <source>
        <dbReference type="EMBL" id="CAB3257778.1"/>
    </source>
</evidence>